<accession>A0A382T785</accession>
<protein>
    <recommendedName>
        <fullName evidence="2">PpiC domain-containing protein</fullName>
    </recommendedName>
</protein>
<sequence>GDLPQSLDLLLFGSSPARGVLGPEKTSFGYHVLEVLEFFPEGSFRGLDEVYDEISQELYQSRRVVLYGRLLDSLANASSPALNKKRGS</sequence>
<dbReference type="EMBL" id="UINC01133983">
    <property type="protein sequence ID" value="SVD17238.1"/>
    <property type="molecule type" value="Genomic_DNA"/>
</dbReference>
<gene>
    <name evidence="1" type="ORF">METZ01_LOCUS370092</name>
</gene>
<feature type="non-terminal residue" evidence="1">
    <location>
        <position position="1"/>
    </location>
</feature>
<name>A0A382T785_9ZZZZ</name>
<evidence type="ECO:0008006" key="2">
    <source>
        <dbReference type="Google" id="ProtNLM"/>
    </source>
</evidence>
<reference evidence="1" key="1">
    <citation type="submission" date="2018-05" db="EMBL/GenBank/DDBJ databases">
        <authorList>
            <person name="Lanie J.A."/>
            <person name="Ng W.-L."/>
            <person name="Kazmierczak K.M."/>
            <person name="Andrzejewski T.M."/>
            <person name="Davidsen T.M."/>
            <person name="Wayne K.J."/>
            <person name="Tettelin H."/>
            <person name="Glass J.I."/>
            <person name="Rusch D."/>
            <person name="Podicherti R."/>
            <person name="Tsui H.-C.T."/>
            <person name="Winkler M.E."/>
        </authorList>
    </citation>
    <scope>NUCLEOTIDE SEQUENCE</scope>
</reference>
<evidence type="ECO:0000313" key="1">
    <source>
        <dbReference type="EMBL" id="SVD17238.1"/>
    </source>
</evidence>
<organism evidence="1">
    <name type="scientific">marine metagenome</name>
    <dbReference type="NCBI Taxonomy" id="408172"/>
    <lineage>
        <taxon>unclassified sequences</taxon>
        <taxon>metagenomes</taxon>
        <taxon>ecological metagenomes</taxon>
    </lineage>
</organism>
<dbReference type="AlphaFoldDB" id="A0A382T785"/>
<proteinExistence type="predicted"/>